<dbReference type="EMBL" id="JACHJL010000002">
    <property type="protein sequence ID" value="MBB5934273.1"/>
    <property type="molecule type" value="Genomic_DNA"/>
</dbReference>
<name>A0A7W9Q6X1_9ACTN</name>
<evidence type="ECO:0000313" key="2">
    <source>
        <dbReference type="EMBL" id="MBB5934273.1"/>
    </source>
</evidence>
<sequence length="537" mass="60002">MFEGDVTFDGASFDGASFTNSVFTGKSSFINPRFTSYGNFSGARFDGAVNFDGGQYKGPMLFSQATFLGDATFRNLTFPMGSWFSRIRADKSISFRNCKLHGNFWCEESEIAGSTYFADCSLGPASLAGATFTGEVTFERVSFTDDCSFERSHINPSSVFGSIVCEGTLNLTSATVTSSTVMDISAAEIRLNDAILQETFTLRARYADIDLTRARLFFPCTITTDYVPSERPDEAHLRELAFLAATTNQPMHHWGHDPTTASIVSLRGVDASFLLLSDVDLIRCEFAGAHHLDQLRLEGYWRLGEAPIVDKWHGILPYTPARRLVIEEERKWRSLRSRGVYDKWGWGRRPGRELDVPGLATLTTVYRQLRKAREDAKDEPGAADFYYGEMEMRRHSHKWSRAERWLLQIYWLLSGYGLRASRALAWLIASVLATILLMMSFGLPQATPKQEATGIVPATGGPVSFELEKEAPRNPTGDRFTTDRFEKSLNVTLNSVAFRSSGQDLTTSGGYIEMASRLFEPILLGLAMFAIRGRVKR</sequence>
<dbReference type="AlphaFoldDB" id="A0A7W9Q6X1"/>
<proteinExistence type="predicted"/>
<keyword evidence="1" id="KW-0812">Transmembrane</keyword>
<keyword evidence="1" id="KW-1133">Transmembrane helix</keyword>
<feature type="transmembrane region" description="Helical" evidence="1">
    <location>
        <begin position="423"/>
        <end position="443"/>
    </location>
</feature>
<dbReference type="Gene3D" id="2.160.20.80">
    <property type="entry name" value="E3 ubiquitin-protein ligase SopA"/>
    <property type="match status" value="1"/>
</dbReference>
<comment type="caution">
    <text evidence="2">The sequence shown here is derived from an EMBL/GenBank/DDBJ whole genome shotgun (WGS) entry which is preliminary data.</text>
</comment>
<evidence type="ECO:0000256" key="1">
    <source>
        <dbReference type="SAM" id="Phobius"/>
    </source>
</evidence>
<gene>
    <name evidence="2" type="ORF">FHS42_001299</name>
</gene>
<reference evidence="2 3" key="1">
    <citation type="submission" date="2020-08" db="EMBL/GenBank/DDBJ databases">
        <title>Genomic Encyclopedia of Type Strains, Phase III (KMG-III): the genomes of soil and plant-associated and newly described type strains.</title>
        <authorList>
            <person name="Whitman W."/>
        </authorList>
    </citation>
    <scope>NUCLEOTIDE SEQUENCE [LARGE SCALE GENOMIC DNA]</scope>
    <source>
        <strain evidence="2 3">CECT 8305</strain>
    </source>
</reference>
<organism evidence="2 3">
    <name type="scientific">Streptomyces zagrosensis</name>
    <dbReference type="NCBI Taxonomy" id="1042984"/>
    <lineage>
        <taxon>Bacteria</taxon>
        <taxon>Bacillati</taxon>
        <taxon>Actinomycetota</taxon>
        <taxon>Actinomycetes</taxon>
        <taxon>Kitasatosporales</taxon>
        <taxon>Streptomycetaceae</taxon>
        <taxon>Streptomyces</taxon>
    </lineage>
</organism>
<accession>A0A7W9Q6X1</accession>
<evidence type="ECO:0000313" key="3">
    <source>
        <dbReference type="Proteomes" id="UP000588098"/>
    </source>
</evidence>
<keyword evidence="1" id="KW-0472">Membrane</keyword>
<dbReference type="Proteomes" id="UP000588098">
    <property type="component" value="Unassembled WGS sequence"/>
</dbReference>
<keyword evidence="3" id="KW-1185">Reference proteome</keyword>
<protein>
    <submittedName>
        <fullName evidence="2">Uncharacterized protein YjbI with pentapeptide repeats</fullName>
    </submittedName>
</protein>